<dbReference type="InterPro" id="IPR036575">
    <property type="entry name" value="TFIIS_cen_dom_sf"/>
</dbReference>
<dbReference type="InterPro" id="IPR003618">
    <property type="entry name" value="TFIIS_cen_dom"/>
</dbReference>
<keyword evidence="1" id="KW-0479">Metal-binding</keyword>
<dbReference type="PROSITE" id="PS51321">
    <property type="entry name" value="TFIIS_CENTRAL"/>
    <property type="match status" value="1"/>
</dbReference>
<dbReference type="InterPro" id="IPR035441">
    <property type="entry name" value="TFIIS/LEDGF_dom_sf"/>
</dbReference>
<reference evidence="7" key="1">
    <citation type="submission" date="2023-03" db="EMBL/GenBank/DDBJ databases">
        <authorList>
            <person name="Julca I."/>
        </authorList>
    </citation>
    <scope>NUCLEOTIDE SEQUENCE</scope>
</reference>
<dbReference type="Proteomes" id="UP001161247">
    <property type="component" value="Chromosome 4"/>
</dbReference>
<dbReference type="AlphaFoldDB" id="A0AAV1D7X2"/>
<accession>A0AAV1D7X2</accession>
<dbReference type="Gene3D" id="1.20.930.10">
    <property type="entry name" value="Conserved domain common to transcription factors TFIIS, elongin A, CRSP70"/>
    <property type="match status" value="1"/>
</dbReference>
<dbReference type="PANTHER" id="PTHR11477">
    <property type="entry name" value="TRANSCRIPTION FACTOR S-II ZINC FINGER DOMAIN-CONTAINING PROTEIN"/>
    <property type="match status" value="1"/>
</dbReference>
<keyword evidence="2" id="KW-0863">Zinc-finger</keyword>
<evidence type="ECO:0000256" key="3">
    <source>
        <dbReference type="ARBA" id="ARBA00022833"/>
    </source>
</evidence>
<dbReference type="SUPFAM" id="SSF47676">
    <property type="entry name" value="Conserved domain common to transcription factors TFIIS, elongin A, CRSP70"/>
    <property type="match status" value="1"/>
</dbReference>
<feature type="compositionally biased region" description="Polar residues" evidence="5">
    <location>
        <begin position="114"/>
        <end position="129"/>
    </location>
</feature>
<evidence type="ECO:0000256" key="5">
    <source>
        <dbReference type="SAM" id="MobiDB-lite"/>
    </source>
</evidence>
<feature type="region of interest" description="Disordered" evidence="5">
    <location>
        <begin position="239"/>
        <end position="295"/>
    </location>
</feature>
<feature type="domain" description="TFIIS central" evidence="6">
    <location>
        <begin position="298"/>
        <end position="421"/>
    </location>
</feature>
<keyword evidence="8" id="KW-1185">Reference proteome</keyword>
<dbReference type="GO" id="GO:0008270">
    <property type="term" value="F:zinc ion binding"/>
    <property type="evidence" value="ECO:0007669"/>
    <property type="project" value="UniProtKB-KW"/>
</dbReference>
<evidence type="ECO:0000256" key="2">
    <source>
        <dbReference type="ARBA" id="ARBA00022771"/>
    </source>
</evidence>
<dbReference type="Gene3D" id="1.10.472.30">
    <property type="entry name" value="Transcription elongation factor S-II, central domain"/>
    <property type="match status" value="1"/>
</dbReference>
<sequence length="428" mass="48839">MRPLFSSTVYDFPLPKDRKKERKKAMEREFILMFEKAEKAAQEAAAKPGQSPAEDICVAALNFLKDFPVTHALMKSTMVGNRAGLFPRLNQHPSNRIRLACPEVIKTWKNTLESSNQEGNKNNNYSTNGDVDDHGGNTTVQVETGDESMAEVKESILLLYKKATTGAKYVAGDCCSPELLRCLDALKRLKEFPIDIVWATIGRKGLEELKSLRKHRSKSIQSVSSDVIKDWMDKFALGKRNEKNKNHHHGENTDVVVEEKPNKLTRDQSESESDTKKKQREEEKQRILGSLQRTNDRSRDLNREYFAKALLKVGDEVDPTLNERVGSCDPGRIAEMVETELFKAWGDFYGPNKAKYRSLRFNLNDEKNPDFRKKVLLGEFRPEWISRLSSKEMASDARRLEVDMIRKGLMFSTKDDTMLPVSSPTLVF</sequence>
<dbReference type="SUPFAM" id="SSF46942">
    <property type="entry name" value="Elongation factor TFIIS domain 2"/>
    <property type="match status" value="1"/>
</dbReference>
<evidence type="ECO:0000256" key="4">
    <source>
        <dbReference type="ARBA" id="ARBA00023242"/>
    </source>
</evidence>
<dbReference type="PIRSF" id="PIRSF006704">
    <property type="entry name" value="TF_IIS"/>
    <property type="match status" value="1"/>
</dbReference>
<keyword evidence="4" id="KW-0539">Nucleus</keyword>
<protein>
    <submittedName>
        <fullName evidence="7">OLC1v1002271C1</fullName>
    </submittedName>
</protein>
<keyword evidence="3" id="KW-0862">Zinc</keyword>
<feature type="region of interest" description="Disordered" evidence="5">
    <location>
        <begin position="114"/>
        <end position="136"/>
    </location>
</feature>
<evidence type="ECO:0000259" key="6">
    <source>
        <dbReference type="PROSITE" id="PS51321"/>
    </source>
</evidence>
<feature type="compositionally biased region" description="Basic and acidic residues" evidence="5">
    <location>
        <begin position="239"/>
        <end position="286"/>
    </location>
</feature>
<dbReference type="InterPro" id="IPR035100">
    <property type="entry name" value="TF_IIS-typ"/>
</dbReference>
<dbReference type="SMART" id="SM00510">
    <property type="entry name" value="TFS2M"/>
    <property type="match status" value="1"/>
</dbReference>
<evidence type="ECO:0000313" key="8">
    <source>
        <dbReference type="Proteomes" id="UP001161247"/>
    </source>
</evidence>
<organism evidence="7 8">
    <name type="scientific">Oldenlandia corymbosa var. corymbosa</name>
    <dbReference type="NCBI Taxonomy" id="529605"/>
    <lineage>
        <taxon>Eukaryota</taxon>
        <taxon>Viridiplantae</taxon>
        <taxon>Streptophyta</taxon>
        <taxon>Embryophyta</taxon>
        <taxon>Tracheophyta</taxon>
        <taxon>Spermatophyta</taxon>
        <taxon>Magnoliopsida</taxon>
        <taxon>eudicotyledons</taxon>
        <taxon>Gunneridae</taxon>
        <taxon>Pentapetalae</taxon>
        <taxon>asterids</taxon>
        <taxon>lamiids</taxon>
        <taxon>Gentianales</taxon>
        <taxon>Rubiaceae</taxon>
        <taxon>Rubioideae</taxon>
        <taxon>Spermacoceae</taxon>
        <taxon>Hedyotis-Oldenlandia complex</taxon>
        <taxon>Oldenlandia</taxon>
    </lineage>
</organism>
<gene>
    <name evidence="7" type="ORF">OLC1_LOCUS12827</name>
</gene>
<proteinExistence type="predicted"/>
<evidence type="ECO:0000256" key="1">
    <source>
        <dbReference type="ARBA" id="ARBA00022723"/>
    </source>
</evidence>
<dbReference type="GO" id="GO:0005634">
    <property type="term" value="C:nucleus"/>
    <property type="evidence" value="ECO:0007669"/>
    <property type="project" value="TreeGrafter"/>
</dbReference>
<dbReference type="EMBL" id="OX459121">
    <property type="protein sequence ID" value="CAI9103733.1"/>
    <property type="molecule type" value="Genomic_DNA"/>
</dbReference>
<dbReference type="Pfam" id="PF07500">
    <property type="entry name" value="TFIIS_M"/>
    <property type="match status" value="1"/>
</dbReference>
<evidence type="ECO:0000313" key="7">
    <source>
        <dbReference type="EMBL" id="CAI9103733.1"/>
    </source>
</evidence>
<dbReference type="GO" id="GO:0006351">
    <property type="term" value="P:DNA-templated transcription"/>
    <property type="evidence" value="ECO:0007669"/>
    <property type="project" value="InterPro"/>
</dbReference>
<name>A0AAV1D7X2_OLDCO</name>
<dbReference type="PANTHER" id="PTHR11477:SF0">
    <property type="entry name" value="IP08861P-RELATED"/>
    <property type="match status" value="1"/>
</dbReference>